<evidence type="ECO:0000313" key="1">
    <source>
        <dbReference type="EMBL" id="GFT60169.1"/>
    </source>
</evidence>
<dbReference type="OrthoDB" id="10381717at2759"/>
<name>A0A8X6TYC8_NEPPI</name>
<dbReference type="AlphaFoldDB" id="A0A8X6TYC8"/>
<gene>
    <name evidence="1" type="ORF">NPIL_20821</name>
</gene>
<dbReference type="EMBL" id="BMAW01067529">
    <property type="protein sequence ID" value="GFT60169.1"/>
    <property type="molecule type" value="Genomic_DNA"/>
</dbReference>
<proteinExistence type="predicted"/>
<comment type="caution">
    <text evidence="1">The sequence shown here is derived from an EMBL/GenBank/DDBJ whole genome shotgun (WGS) entry which is preliminary data.</text>
</comment>
<protein>
    <submittedName>
        <fullName evidence="1">Uncharacterized protein</fullName>
    </submittedName>
</protein>
<organism evidence="1 2">
    <name type="scientific">Nephila pilipes</name>
    <name type="common">Giant wood spider</name>
    <name type="synonym">Nephila maculata</name>
    <dbReference type="NCBI Taxonomy" id="299642"/>
    <lineage>
        <taxon>Eukaryota</taxon>
        <taxon>Metazoa</taxon>
        <taxon>Ecdysozoa</taxon>
        <taxon>Arthropoda</taxon>
        <taxon>Chelicerata</taxon>
        <taxon>Arachnida</taxon>
        <taxon>Araneae</taxon>
        <taxon>Araneomorphae</taxon>
        <taxon>Entelegynae</taxon>
        <taxon>Araneoidea</taxon>
        <taxon>Nephilidae</taxon>
        <taxon>Nephila</taxon>
    </lineage>
</organism>
<evidence type="ECO:0000313" key="2">
    <source>
        <dbReference type="Proteomes" id="UP000887013"/>
    </source>
</evidence>
<reference evidence="1" key="1">
    <citation type="submission" date="2020-08" db="EMBL/GenBank/DDBJ databases">
        <title>Multicomponent nature underlies the extraordinary mechanical properties of spider dragline silk.</title>
        <authorList>
            <person name="Kono N."/>
            <person name="Nakamura H."/>
            <person name="Mori M."/>
            <person name="Yoshida Y."/>
            <person name="Ohtoshi R."/>
            <person name="Malay A.D."/>
            <person name="Moran D.A.P."/>
            <person name="Tomita M."/>
            <person name="Numata K."/>
            <person name="Arakawa K."/>
        </authorList>
    </citation>
    <scope>NUCLEOTIDE SEQUENCE</scope>
</reference>
<sequence>MLESESYCCGCERLTLNLIYTARIEKEEFDLREPFVANAWGNASSEACVKAWGEEVVEGGGWNETYQKMPDSESLVINGDPSLPPDWLEGKCLSNMSV</sequence>
<keyword evidence="2" id="KW-1185">Reference proteome</keyword>
<dbReference type="Proteomes" id="UP000887013">
    <property type="component" value="Unassembled WGS sequence"/>
</dbReference>
<accession>A0A8X6TYC8</accession>